<organism evidence="1">
    <name type="scientific">marine sediment metagenome</name>
    <dbReference type="NCBI Taxonomy" id="412755"/>
    <lineage>
        <taxon>unclassified sequences</taxon>
        <taxon>metagenomes</taxon>
        <taxon>ecological metagenomes</taxon>
    </lineage>
</organism>
<dbReference type="AlphaFoldDB" id="A0A0F9FMQ8"/>
<comment type="caution">
    <text evidence="1">The sequence shown here is derived from an EMBL/GenBank/DDBJ whole genome shotgun (WGS) entry which is preliminary data.</text>
</comment>
<sequence length="21" mass="2592">AQKVIRRVNFIKKKKLKFLSF</sequence>
<evidence type="ECO:0000313" key="1">
    <source>
        <dbReference type="EMBL" id="KKL87709.1"/>
    </source>
</evidence>
<proteinExistence type="predicted"/>
<name>A0A0F9FMQ8_9ZZZZ</name>
<accession>A0A0F9FMQ8</accession>
<reference evidence="1" key="1">
    <citation type="journal article" date="2015" name="Nature">
        <title>Complex archaea that bridge the gap between prokaryotes and eukaryotes.</title>
        <authorList>
            <person name="Spang A."/>
            <person name="Saw J.H."/>
            <person name="Jorgensen S.L."/>
            <person name="Zaremba-Niedzwiedzka K."/>
            <person name="Martijn J."/>
            <person name="Lind A.E."/>
            <person name="van Eijk R."/>
            <person name="Schleper C."/>
            <person name="Guy L."/>
            <person name="Ettema T.J."/>
        </authorList>
    </citation>
    <scope>NUCLEOTIDE SEQUENCE</scope>
</reference>
<dbReference type="EMBL" id="LAZR01020760">
    <property type="protein sequence ID" value="KKL87709.1"/>
    <property type="molecule type" value="Genomic_DNA"/>
</dbReference>
<protein>
    <submittedName>
        <fullName evidence="1">Uncharacterized protein</fullName>
    </submittedName>
</protein>
<feature type="non-terminal residue" evidence="1">
    <location>
        <position position="1"/>
    </location>
</feature>
<gene>
    <name evidence="1" type="ORF">LCGC14_1931960</name>
</gene>